<accession>A0ACC0NVV1</accession>
<evidence type="ECO:0000313" key="2">
    <source>
        <dbReference type="Proteomes" id="UP001062846"/>
    </source>
</evidence>
<dbReference type="Proteomes" id="UP001062846">
    <property type="component" value="Chromosome 5"/>
</dbReference>
<name>A0ACC0NVV1_RHOML</name>
<gene>
    <name evidence="1" type="ORF">RHMOL_Rhmol05G0293500</name>
</gene>
<evidence type="ECO:0000313" key="1">
    <source>
        <dbReference type="EMBL" id="KAI8556914.1"/>
    </source>
</evidence>
<reference evidence="1" key="1">
    <citation type="submission" date="2022-02" db="EMBL/GenBank/DDBJ databases">
        <title>Plant Genome Project.</title>
        <authorList>
            <person name="Zhang R.-G."/>
        </authorList>
    </citation>
    <scope>NUCLEOTIDE SEQUENCE</scope>
    <source>
        <strain evidence="1">AT1</strain>
    </source>
</reference>
<comment type="caution">
    <text evidence="1">The sequence shown here is derived from an EMBL/GenBank/DDBJ whole genome shotgun (WGS) entry which is preliminary data.</text>
</comment>
<sequence length="434" mass="48827">MQTPLVGESEIKTSCGTKTIDPIWHCNLTATTVQHDLVLLENQIPFFVLEKLFPLTVGRIQNNRLHKLDHYVFQYFGSMMSQEENSTSRAKKEGNSTSSGSATPTSCGSPSDSTVVRISPNQMKSSEEDEVVTSNAQRYYYHILHKLHDYYLPQPKPDDSHEEYYIPQDQTKKKNGSEEEDMPCASELEYAGVKFEPVRGKDLFKVEFSDPKSPFWWCQMARFKIPLLEIYDNTELFLRNLIAFEQCCPGVSKHFTSYALLMDTLVNSENDVSVLEKARVMRNHLGARADATNLFNNLCKEVVLDPKREFFFADMCSQATAYSKEQNLRWTHIPADFALPQACRSLVRGTLAGLSAITRENSRGPQYPRELVQLREAHLAADGTTAGTACEILAGPTALAMTLAGLYTFTSLFSCTGPLLCHVNARAPFYSSFT</sequence>
<proteinExistence type="predicted"/>
<dbReference type="EMBL" id="CM046392">
    <property type="protein sequence ID" value="KAI8556914.1"/>
    <property type="molecule type" value="Genomic_DNA"/>
</dbReference>
<organism evidence="1 2">
    <name type="scientific">Rhododendron molle</name>
    <name type="common">Chinese azalea</name>
    <name type="synonym">Azalea mollis</name>
    <dbReference type="NCBI Taxonomy" id="49168"/>
    <lineage>
        <taxon>Eukaryota</taxon>
        <taxon>Viridiplantae</taxon>
        <taxon>Streptophyta</taxon>
        <taxon>Embryophyta</taxon>
        <taxon>Tracheophyta</taxon>
        <taxon>Spermatophyta</taxon>
        <taxon>Magnoliopsida</taxon>
        <taxon>eudicotyledons</taxon>
        <taxon>Gunneridae</taxon>
        <taxon>Pentapetalae</taxon>
        <taxon>asterids</taxon>
        <taxon>Ericales</taxon>
        <taxon>Ericaceae</taxon>
        <taxon>Ericoideae</taxon>
        <taxon>Rhodoreae</taxon>
        <taxon>Rhododendron</taxon>
    </lineage>
</organism>
<keyword evidence="2" id="KW-1185">Reference proteome</keyword>
<protein>
    <submittedName>
        <fullName evidence="1">Uncharacterized protein</fullName>
    </submittedName>
</protein>